<dbReference type="EMBL" id="JEMX01000053">
    <property type="protein sequence ID" value="EXI79498.1"/>
    <property type="molecule type" value="Genomic_DNA"/>
</dbReference>
<sequence length="79" mass="9088">MTKYLLLIGLAWVVWWFWRKSRISPRTGADRHDTVQREAERMVACTRCGVNQPVSESILVRGRYYCCAAHLDDSASNDA</sequence>
<organism evidence="1 2">
    <name type="scientific">Candidatus Accumulibacter appositus</name>
    <dbReference type="NCBI Taxonomy" id="1454003"/>
    <lineage>
        <taxon>Bacteria</taxon>
        <taxon>Pseudomonadati</taxon>
        <taxon>Pseudomonadota</taxon>
        <taxon>Betaproteobacteria</taxon>
        <taxon>Candidatus Accumulibacter</taxon>
    </lineage>
</organism>
<dbReference type="NCBIfam" id="NF041023">
    <property type="entry name" value="PP0621_fam"/>
    <property type="match status" value="1"/>
</dbReference>
<dbReference type="STRING" id="1454003.AW10_02352"/>
<dbReference type="Proteomes" id="UP000021816">
    <property type="component" value="Unassembled WGS sequence"/>
</dbReference>
<dbReference type="AlphaFoldDB" id="A0A011NA52"/>
<gene>
    <name evidence="1" type="ORF">AW10_02352</name>
</gene>
<protein>
    <submittedName>
        <fullName evidence="1">Uncharacterized protein</fullName>
    </submittedName>
</protein>
<name>A0A011NA52_9PROT</name>
<accession>A0A011NA52</accession>
<comment type="caution">
    <text evidence="1">The sequence shown here is derived from an EMBL/GenBank/DDBJ whole genome shotgun (WGS) entry which is preliminary data.</text>
</comment>
<dbReference type="PATRIC" id="fig|1454003.3.peg.2399"/>
<dbReference type="InterPro" id="IPR049708">
    <property type="entry name" value="PP0621-like"/>
</dbReference>
<reference evidence="1 2" key="1">
    <citation type="submission" date="2014-02" db="EMBL/GenBank/DDBJ databases">
        <title>Expanding our view of genomic diversity in Candidatus Accumulibacter clades.</title>
        <authorList>
            <person name="Skennerton C.T."/>
            <person name="Barr J.J."/>
            <person name="Slater F.R."/>
            <person name="Bond P.L."/>
            <person name="Tyson G.W."/>
        </authorList>
    </citation>
    <scope>NUCLEOTIDE SEQUENCE [LARGE SCALE GENOMIC DNA]</scope>
    <source>
        <strain evidence="2">BA-92</strain>
    </source>
</reference>
<evidence type="ECO:0000313" key="2">
    <source>
        <dbReference type="Proteomes" id="UP000021816"/>
    </source>
</evidence>
<evidence type="ECO:0000313" key="1">
    <source>
        <dbReference type="EMBL" id="EXI79498.1"/>
    </source>
</evidence>
<proteinExistence type="predicted"/>